<evidence type="ECO:0000256" key="2">
    <source>
        <dbReference type="ARBA" id="ARBA00023315"/>
    </source>
</evidence>
<dbReference type="GO" id="GO:0008080">
    <property type="term" value="F:N-acetyltransferase activity"/>
    <property type="evidence" value="ECO:0007669"/>
    <property type="project" value="UniProtKB-ARBA"/>
</dbReference>
<protein>
    <submittedName>
        <fullName evidence="4">GNAT family N-acetyltransferase</fullName>
    </submittedName>
</protein>
<dbReference type="SUPFAM" id="SSF55729">
    <property type="entry name" value="Acyl-CoA N-acyltransferases (Nat)"/>
    <property type="match status" value="1"/>
</dbReference>
<reference evidence="4" key="2">
    <citation type="submission" date="2021-04" db="EMBL/GenBank/DDBJ databases">
        <authorList>
            <person name="Gilroy R."/>
        </authorList>
    </citation>
    <scope>NUCLEOTIDE SEQUENCE</scope>
    <source>
        <strain evidence="4">CHK195-9823</strain>
    </source>
</reference>
<dbReference type="Pfam" id="PF00583">
    <property type="entry name" value="Acetyltransf_1"/>
    <property type="match status" value="1"/>
</dbReference>
<evidence type="ECO:0000313" key="5">
    <source>
        <dbReference type="Proteomes" id="UP000886814"/>
    </source>
</evidence>
<dbReference type="Proteomes" id="UP000886814">
    <property type="component" value="Unassembled WGS sequence"/>
</dbReference>
<proteinExistence type="predicted"/>
<dbReference type="AlphaFoldDB" id="A0A9D1TGS0"/>
<dbReference type="CDD" id="cd04301">
    <property type="entry name" value="NAT_SF"/>
    <property type="match status" value="1"/>
</dbReference>
<dbReference type="PANTHER" id="PTHR10908:SF0">
    <property type="entry name" value="SEROTONIN N-ACETYLTRANSFERASE"/>
    <property type="match status" value="1"/>
</dbReference>
<dbReference type="PANTHER" id="PTHR10908">
    <property type="entry name" value="SEROTONIN N-ACETYLTRANSFERASE"/>
    <property type="match status" value="1"/>
</dbReference>
<evidence type="ECO:0000259" key="3">
    <source>
        <dbReference type="PROSITE" id="PS51186"/>
    </source>
</evidence>
<evidence type="ECO:0000313" key="4">
    <source>
        <dbReference type="EMBL" id="HIV39316.1"/>
    </source>
</evidence>
<gene>
    <name evidence="4" type="ORF">H9747_10035</name>
</gene>
<dbReference type="InterPro" id="IPR051635">
    <property type="entry name" value="SNAT-like"/>
</dbReference>
<sequence length="163" mass="18156">MSDIMIRMAKPEEAGILAEIEGICFPPLEAASPEQVAERMKAFPENFVAAEADGKPVGFINGGTTDRPYLPDEMYHDVSLHIPEGDYQTVFGLNVLPDYRHRGIAGKLVDYFVELARKRGKKGVVLTCKAHLIGFYENHGFQCFGEADSSHGGAKWYDMRNIF</sequence>
<dbReference type="Gene3D" id="3.40.630.30">
    <property type="match status" value="1"/>
</dbReference>
<dbReference type="PROSITE" id="PS51186">
    <property type="entry name" value="GNAT"/>
    <property type="match status" value="1"/>
</dbReference>
<name>A0A9D1TGS0_9FIRM</name>
<feature type="domain" description="N-acetyltransferase" evidence="3">
    <location>
        <begin position="4"/>
        <end position="162"/>
    </location>
</feature>
<accession>A0A9D1TGS0</accession>
<dbReference type="EMBL" id="DXIQ01000063">
    <property type="protein sequence ID" value="HIV39316.1"/>
    <property type="molecule type" value="Genomic_DNA"/>
</dbReference>
<reference evidence="4" key="1">
    <citation type="journal article" date="2021" name="PeerJ">
        <title>Extensive microbial diversity within the chicken gut microbiome revealed by metagenomics and culture.</title>
        <authorList>
            <person name="Gilroy R."/>
            <person name="Ravi A."/>
            <person name="Getino M."/>
            <person name="Pursley I."/>
            <person name="Horton D.L."/>
            <person name="Alikhan N.F."/>
            <person name="Baker D."/>
            <person name="Gharbi K."/>
            <person name="Hall N."/>
            <person name="Watson M."/>
            <person name="Adriaenssens E.M."/>
            <person name="Foster-Nyarko E."/>
            <person name="Jarju S."/>
            <person name="Secka A."/>
            <person name="Antonio M."/>
            <person name="Oren A."/>
            <person name="Chaudhuri R.R."/>
            <person name="La Ragione R."/>
            <person name="Hildebrand F."/>
            <person name="Pallen M.J."/>
        </authorList>
    </citation>
    <scope>NUCLEOTIDE SEQUENCE</scope>
    <source>
        <strain evidence="4">CHK195-9823</strain>
    </source>
</reference>
<comment type="caution">
    <text evidence="4">The sequence shown here is derived from an EMBL/GenBank/DDBJ whole genome shotgun (WGS) entry which is preliminary data.</text>
</comment>
<evidence type="ECO:0000256" key="1">
    <source>
        <dbReference type="ARBA" id="ARBA00022679"/>
    </source>
</evidence>
<dbReference type="InterPro" id="IPR000182">
    <property type="entry name" value="GNAT_dom"/>
</dbReference>
<keyword evidence="2" id="KW-0012">Acyltransferase</keyword>
<organism evidence="4 5">
    <name type="scientific">Candidatus Blautia stercorigallinarum</name>
    <dbReference type="NCBI Taxonomy" id="2838501"/>
    <lineage>
        <taxon>Bacteria</taxon>
        <taxon>Bacillati</taxon>
        <taxon>Bacillota</taxon>
        <taxon>Clostridia</taxon>
        <taxon>Lachnospirales</taxon>
        <taxon>Lachnospiraceae</taxon>
        <taxon>Blautia</taxon>
    </lineage>
</organism>
<keyword evidence="1" id="KW-0808">Transferase</keyword>
<dbReference type="InterPro" id="IPR016181">
    <property type="entry name" value="Acyl_CoA_acyltransferase"/>
</dbReference>